<name>A0ABQ5G810_9ASTR</name>
<keyword evidence="3" id="KW-1185">Reference proteome</keyword>
<organism evidence="2 3">
    <name type="scientific">Tanacetum coccineum</name>
    <dbReference type="NCBI Taxonomy" id="301880"/>
    <lineage>
        <taxon>Eukaryota</taxon>
        <taxon>Viridiplantae</taxon>
        <taxon>Streptophyta</taxon>
        <taxon>Embryophyta</taxon>
        <taxon>Tracheophyta</taxon>
        <taxon>Spermatophyta</taxon>
        <taxon>Magnoliopsida</taxon>
        <taxon>eudicotyledons</taxon>
        <taxon>Gunneridae</taxon>
        <taxon>Pentapetalae</taxon>
        <taxon>asterids</taxon>
        <taxon>campanulids</taxon>
        <taxon>Asterales</taxon>
        <taxon>Asteraceae</taxon>
        <taxon>Asteroideae</taxon>
        <taxon>Anthemideae</taxon>
        <taxon>Anthemidinae</taxon>
        <taxon>Tanacetum</taxon>
    </lineage>
</organism>
<comment type="caution">
    <text evidence="2">The sequence shown here is derived from an EMBL/GenBank/DDBJ whole genome shotgun (WGS) entry which is preliminary data.</text>
</comment>
<gene>
    <name evidence="2" type="ORF">Tco_1030514</name>
</gene>
<evidence type="ECO:0000313" key="2">
    <source>
        <dbReference type="EMBL" id="GJT71228.1"/>
    </source>
</evidence>
<dbReference type="Proteomes" id="UP001151760">
    <property type="component" value="Unassembled WGS sequence"/>
</dbReference>
<evidence type="ECO:0000256" key="1">
    <source>
        <dbReference type="SAM" id="MobiDB-lite"/>
    </source>
</evidence>
<feature type="region of interest" description="Disordered" evidence="1">
    <location>
        <begin position="70"/>
        <end position="103"/>
    </location>
</feature>
<reference evidence="2" key="1">
    <citation type="journal article" date="2022" name="Int. J. Mol. Sci.">
        <title>Draft Genome of Tanacetum Coccineum: Genomic Comparison of Closely Related Tanacetum-Family Plants.</title>
        <authorList>
            <person name="Yamashiro T."/>
            <person name="Shiraishi A."/>
            <person name="Nakayama K."/>
            <person name="Satake H."/>
        </authorList>
    </citation>
    <scope>NUCLEOTIDE SEQUENCE</scope>
</reference>
<accession>A0ABQ5G810</accession>
<sequence>MGGEVMDLSDRVDVISTYVDCFDEINKLLDQEILLALEKLRKEQMQYMQWSNGNTELDRLIVKGIAVNGLGKDKCKNNGKQGKSGQNRHENRKSREKPEAEAV</sequence>
<dbReference type="EMBL" id="BQNB010018150">
    <property type="protein sequence ID" value="GJT71228.1"/>
    <property type="molecule type" value="Genomic_DNA"/>
</dbReference>
<proteinExistence type="predicted"/>
<reference evidence="2" key="2">
    <citation type="submission" date="2022-01" db="EMBL/GenBank/DDBJ databases">
        <authorList>
            <person name="Yamashiro T."/>
            <person name="Shiraishi A."/>
            <person name="Satake H."/>
            <person name="Nakayama K."/>
        </authorList>
    </citation>
    <scope>NUCLEOTIDE SEQUENCE</scope>
</reference>
<evidence type="ECO:0000313" key="3">
    <source>
        <dbReference type="Proteomes" id="UP001151760"/>
    </source>
</evidence>
<protein>
    <submittedName>
        <fullName evidence="2">Uncharacterized protein</fullName>
    </submittedName>
</protein>